<keyword evidence="3" id="KW-1185">Reference proteome</keyword>
<accession>A0A220NUB6</accession>
<reference evidence="2 3" key="1">
    <citation type="journal article" date="2015" name="Bacteriophage">
        <title>A small-scale experiment of using phage-based probiotic dietary supplement for prevention of E. coli traveler's diarrhea.</title>
        <authorList>
            <person name="Aleshkin A.V."/>
            <person name="Rubalskii E.O."/>
            <person name="Volozhantsev N.V."/>
            <person name="Verevkin V.V."/>
            <person name="Svetoch E.A."/>
            <person name="Kiseleva I.A."/>
            <person name="Bochkareva S.S."/>
            <person name="Borisova O.Y."/>
            <person name="Popova A.V."/>
            <person name="Bogun A.G."/>
            <person name="Afanas'ev S.S."/>
        </authorList>
    </citation>
    <scope>NUCLEOTIDE SEQUENCE [LARGE SCALE GENOMIC DNA]</scope>
</reference>
<protein>
    <submittedName>
        <fullName evidence="2">Uncharacterized protein</fullName>
    </submittedName>
</protein>
<evidence type="ECO:0000313" key="3">
    <source>
        <dbReference type="Proteomes" id="UP000221612"/>
    </source>
</evidence>
<evidence type="ECO:0000256" key="1">
    <source>
        <dbReference type="SAM" id="Coils"/>
    </source>
</evidence>
<evidence type="ECO:0000313" key="2">
    <source>
        <dbReference type="EMBL" id="ASJ80526.1"/>
    </source>
</evidence>
<dbReference type="Proteomes" id="UP000221612">
    <property type="component" value="Segment"/>
</dbReference>
<dbReference type="OrthoDB" id="28864at10239"/>
<proteinExistence type="predicted"/>
<gene>
    <name evidence="2" type="ORF">V18_00176</name>
</gene>
<keyword evidence="1" id="KW-0175">Coiled coil</keyword>
<name>A0A220NUB6_9CAUD</name>
<sequence length="120" mass="14397">MTTMTAAEKAMQIAALKKQIADLENKIDNFEIDEDKYDENYDEWLDEIYGEIMIGNISFLPSRILKELDPIAYRCGFSDYIDSWILRTMKNTRNYRQGWKKQKKSLRSWKKTSKLIFRWP</sequence>
<feature type="coiled-coil region" evidence="1">
    <location>
        <begin position="6"/>
        <end position="40"/>
    </location>
</feature>
<dbReference type="EMBL" id="KY683736">
    <property type="protein sequence ID" value="ASJ80526.1"/>
    <property type="molecule type" value="Genomic_DNA"/>
</dbReference>
<organism evidence="2 3">
    <name type="scientific">Escherichia phage V18</name>
    <dbReference type="NCBI Taxonomy" id="1981500"/>
    <lineage>
        <taxon>Viruses</taxon>
        <taxon>Duplodnaviria</taxon>
        <taxon>Heunggongvirae</taxon>
        <taxon>Uroviricota</taxon>
        <taxon>Caudoviricetes</taxon>
        <taxon>Vequintavirinae</taxon>
        <taxon>Vequintavirus</taxon>
        <taxon>Vequintavirus V18</taxon>
    </lineage>
</organism>